<dbReference type="Proteomes" id="UP000033047">
    <property type="component" value="Unassembled WGS sequence"/>
</dbReference>
<sequence>MNIYLIRHTSVDVPAGYAYGQTDVLLRPSFEEEAEKVKESLSGLTFDKVWCSPLTRCVRLASYCGYPDAIREDRVKELNFGEWEMKSWEDLSSDPRSEAWFADWINIRTPNGESLKDQYDRVSSFLDEIRKSGMQDVCIFAHGGVLTCARVYAGEYGIEEAFKNVPSYGEIIKLSFD</sequence>
<dbReference type="EMBL" id="AQHV01000029">
    <property type="protein sequence ID" value="KKB45311.1"/>
    <property type="molecule type" value="Genomic_DNA"/>
</dbReference>
<dbReference type="InterPro" id="IPR013078">
    <property type="entry name" value="His_Pase_superF_clade-1"/>
</dbReference>
<comment type="caution">
    <text evidence="2">The sequence shown here is derived from an EMBL/GenBank/DDBJ whole genome shotgun (WGS) entry which is preliminary data.</text>
</comment>
<name>A0A0F5IIE3_9BACT</name>
<dbReference type="RefSeq" id="WP_046147893.1">
    <property type="nucleotide sequence ID" value="NZ_KQ033915.1"/>
</dbReference>
<dbReference type="GO" id="GO:0043755">
    <property type="term" value="F:alpha-ribazole phosphatase activity"/>
    <property type="evidence" value="ECO:0007669"/>
    <property type="project" value="UniProtKB-UniRule"/>
</dbReference>
<dbReference type="PANTHER" id="PTHR48100">
    <property type="entry name" value="BROAD-SPECIFICITY PHOSPHATASE YOR283W-RELATED"/>
    <property type="match status" value="1"/>
</dbReference>
<dbReference type="CDD" id="cd07067">
    <property type="entry name" value="HP_PGM_like"/>
    <property type="match status" value="1"/>
</dbReference>
<evidence type="ECO:0000313" key="2">
    <source>
        <dbReference type="EMBL" id="KKB45311.1"/>
    </source>
</evidence>
<protein>
    <recommendedName>
        <fullName evidence="1">Alpha-ribazole phosphatase</fullName>
        <ecNumber evidence="1">3.1.3.73</ecNumber>
    </recommendedName>
</protein>
<dbReference type="InterPro" id="IPR017578">
    <property type="entry name" value="Ribazole_CobC"/>
</dbReference>
<dbReference type="Pfam" id="PF00300">
    <property type="entry name" value="His_Phos_1"/>
    <property type="match status" value="1"/>
</dbReference>
<evidence type="ECO:0000313" key="3">
    <source>
        <dbReference type="Proteomes" id="UP000033047"/>
    </source>
</evidence>
<dbReference type="Gene3D" id="3.40.50.1240">
    <property type="entry name" value="Phosphoglycerate mutase-like"/>
    <property type="match status" value="1"/>
</dbReference>
<dbReference type="STRING" id="927665.HMPREF1535_04964"/>
<dbReference type="InterPro" id="IPR050275">
    <property type="entry name" value="PGM_Phosphatase"/>
</dbReference>
<dbReference type="HOGENOM" id="CLU_033323_8_3_10"/>
<proteinExistence type="predicted"/>
<dbReference type="NCBIfam" id="TIGR03162">
    <property type="entry name" value="ribazole_cobC"/>
    <property type="match status" value="1"/>
</dbReference>
<evidence type="ECO:0000256" key="1">
    <source>
        <dbReference type="NCBIfam" id="TIGR03162"/>
    </source>
</evidence>
<gene>
    <name evidence="2" type="ORF">HMPREF1535_04964</name>
</gene>
<dbReference type="SUPFAM" id="SSF53254">
    <property type="entry name" value="Phosphoglycerate mutase-like"/>
    <property type="match status" value="1"/>
</dbReference>
<dbReference type="GO" id="GO:0009236">
    <property type="term" value="P:cobalamin biosynthetic process"/>
    <property type="evidence" value="ECO:0007669"/>
    <property type="project" value="UniProtKB-UniRule"/>
</dbReference>
<accession>A0A0F5IIE3</accession>
<dbReference type="PATRIC" id="fig|927665.4.peg.5087"/>
<organism evidence="2 3">
    <name type="scientific">Parabacteroides goldsteinii DSM 19448 = WAL 12034</name>
    <dbReference type="NCBI Taxonomy" id="927665"/>
    <lineage>
        <taxon>Bacteria</taxon>
        <taxon>Pseudomonadati</taxon>
        <taxon>Bacteroidota</taxon>
        <taxon>Bacteroidia</taxon>
        <taxon>Bacteroidales</taxon>
        <taxon>Tannerellaceae</taxon>
        <taxon>Parabacteroides</taxon>
    </lineage>
</organism>
<dbReference type="SMART" id="SM00855">
    <property type="entry name" value="PGAM"/>
    <property type="match status" value="1"/>
</dbReference>
<dbReference type="EC" id="3.1.3.73" evidence="1"/>
<dbReference type="InterPro" id="IPR029033">
    <property type="entry name" value="His_PPase_superfam"/>
</dbReference>
<dbReference type="AlphaFoldDB" id="A0A0F5IIE3"/>
<reference evidence="2 3" key="1">
    <citation type="submission" date="2013-04" db="EMBL/GenBank/DDBJ databases">
        <title>The Genome Sequence of Parabacteroides goldsteinii DSM 19448.</title>
        <authorList>
            <consortium name="The Broad Institute Genomics Platform"/>
            <person name="Earl A."/>
            <person name="Ward D."/>
            <person name="Feldgarden M."/>
            <person name="Gevers D."/>
            <person name="Martens E."/>
            <person name="Sakamoto M."/>
            <person name="Benno Y."/>
            <person name="Song Y."/>
            <person name="Liu C."/>
            <person name="Lee J."/>
            <person name="Bolanos M."/>
            <person name="Vaisanen M.L."/>
            <person name="Finegold S.M."/>
            <person name="Walker B."/>
            <person name="Young S."/>
            <person name="Zeng Q."/>
            <person name="Gargeya S."/>
            <person name="Fitzgerald M."/>
            <person name="Haas B."/>
            <person name="Abouelleil A."/>
            <person name="Allen A.W."/>
            <person name="Alvarado L."/>
            <person name="Arachchi H.M."/>
            <person name="Berlin A.M."/>
            <person name="Chapman S.B."/>
            <person name="Gainer-Dewar J."/>
            <person name="Goldberg J."/>
            <person name="Griggs A."/>
            <person name="Gujja S."/>
            <person name="Hansen M."/>
            <person name="Howarth C."/>
            <person name="Imamovic A."/>
            <person name="Ireland A."/>
            <person name="Larimer J."/>
            <person name="McCowan C."/>
            <person name="Murphy C."/>
            <person name="Pearson M."/>
            <person name="Poon T.W."/>
            <person name="Priest M."/>
            <person name="Roberts A."/>
            <person name="Saif S."/>
            <person name="Shea T."/>
            <person name="Sisk P."/>
            <person name="Sykes S."/>
            <person name="Wortman J."/>
            <person name="Nusbaum C."/>
            <person name="Birren B."/>
        </authorList>
    </citation>
    <scope>NUCLEOTIDE SEQUENCE [LARGE SCALE GENOMIC DNA]</scope>
    <source>
        <strain evidence="2 3">DSM 19448</strain>
    </source>
</reference>